<dbReference type="AlphaFoldDB" id="A0A9P4JLN1"/>
<accession>A0A9P4JLN1</accession>
<dbReference type="SUPFAM" id="SSF103473">
    <property type="entry name" value="MFS general substrate transporter"/>
    <property type="match status" value="1"/>
</dbReference>
<evidence type="ECO:0000313" key="9">
    <source>
        <dbReference type="EMBL" id="KAF2201400.1"/>
    </source>
</evidence>
<evidence type="ECO:0000256" key="4">
    <source>
        <dbReference type="ARBA" id="ARBA00022989"/>
    </source>
</evidence>
<dbReference type="EMBL" id="ML993977">
    <property type="protein sequence ID" value="KAF2201400.1"/>
    <property type="molecule type" value="Genomic_DNA"/>
</dbReference>
<evidence type="ECO:0000256" key="7">
    <source>
        <dbReference type="SAM" id="Phobius"/>
    </source>
</evidence>
<protein>
    <submittedName>
        <fullName evidence="9">MFS general substrate transporter</fullName>
    </submittedName>
</protein>
<feature type="transmembrane region" description="Helical" evidence="7">
    <location>
        <begin position="319"/>
        <end position="343"/>
    </location>
</feature>
<feature type="transmembrane region" description="Helical" evidence="7">
    <location>
        <begin position="274"/>
        <end position="298"/>
    </location>
</feature>
<evidence type="ECO:0000256" key="1">
    <source>
        <dbReference type="ARBA" id="ARBA00004141"/>
    </source>
</evidence>
<proteinExistence type="inferred from homology"/>
<feature type="transmembrane region" description="Helical" evidence="7">
    <location>
        <begin position="247"/>
        <end position="268"/>
    </location>
</feature>
<feature type="transmembrane region" description="Helical" evidence="7">
    <location>
        <begin position="91"/>
        <end position="111"/>
    </location>
</feature>
<dbReference type="PANTHER" id="PTHR23501">
    <property type="entry name" value="MAJOR FACILITATOR SUPERFAMILY"/>
    <property type="match status" value="1"/>
</dbReference>
<dbReference type="GO" id="GO:0005886">
    <property type="term" value="C:plasma membrane"/>
    <property type="evidence" value="ECO:0007669"/>
    <property type="project" value="TreeGrafter"/>
</dbReference>
<feature type="transmembrane region" description="Helical" evidence="7">
    <location>
        <begin position="123"/>
        <end position="146"/>
    </location>
</feature>
<feature type="transmembrane region" description="Helical" evidence="7">
    <location>
        <begin position="180"/>
        <end position="203"/>
    </location>
</feature>
<feature type="compositionally biased region" description="Low complexity" evidence="6">
    <location>
        <begin position="1"/>
        <end position="17"/>
    </location>
</feature>
<evidence type="ECO:0000256" key="5">
    <source>
        <dbReference type="ARBA" id="ARBA00023136"/>
    </source>
</evidence>
<feature type="transmembrane region" description="Helical" evidence="7">
    <location>
        <begin position="382"/>
        <end position="403"/>
    </location>
</feature>
<dbReference type="Gene3D" id="1.20.1720.10">
    <property type="entry name" value="Multidrug resistance protein D"/>
    <property type="match status" value="1"/>
</dbReference>
<feature type="transmembrane region" description="Helical" evidence="7">
    <location>
        <begin position="446"/>
        <end position="469"/>
    </location>
</feature>
<dbReference type="InterPro" id="IPR011701">
    <property type="entry name" value="MFS"/>
</dbReference>
<feature type="transmembrane region" description="Helical" evidence="7">
    <location>
        <begin position="215"/>
        <end position="235"/>
    </location>
</feature>
<keyword evidence="5 7" id="KW-0472">Membrane</keyword>
<evidence type="ECO:0000256" key="3">
    <source>
        <dbReference type="ARBA" id="ARBA00022692"/>
    </source>
</evidence>
<keyword evidence="3 7" id="KW-0812">Transmembrane</keyword>
<feature type="transmembrane region" description="Helical" evidence="7">
    <location>
        <begin position="409"/>
        <end position="434"/>
    </location>
</feature>
<dbReference type="Gene3D" id="1.20.1250.20">
    <property type="entry name" value="MFS general substrate transporter like domains"/>
    <property type="match status" value="1"/>
</dbReference>
<dbReference type="InterPro" id="IPR020846">
    <property type="entry name" value="MFS_dom"/>
</dbReference>
<dbReference type="PROSITE" id="PS50850">
    <property type="entry name" value="MFS"/>
    <property type="match status" value="1"/>
</dbReference>
<dbReference type="GO" id="GO:0022857">
    <property type="term" value="F:transmembrane transporter activity"/>
    <property type="evidence" value="ECO:0007669"/>
    <property type="project" value="InterPro"/>
</dbReference>
<keyword evidence="10" id="KW-1185">Reference proteome</keyword>
<comment type="subcellular location">
    <subcellularLocation>
        <location evidence="1">Membrane</location>
        <topology evidence="1">Multi-pass membrane protein</topology>
    </subcellularLocation>
</comment>
<feature type="region of interest" description="Disordered" evidence="6">
    <location>
        <begin position="1"/>
        <end position="35"/>
    </location>
</feature>
<dbReference type="Pfam" id="PF07690">
    <property type="entry name" value="MFS_1"/>
    <property type="match status" value="1"/>
</dbReference>
<feature type="region of interest" description="Disordered" evidence="6">
    <location>
        <begin position="585"/>
        <end position="607"/>
    </location>
</feature>
<dbReference type="OrthoDB" id="10021397at2759"/>
<feature type="transmembrane region" description="Helical" evidence="7">
    <location>
        <begin position="528"/>
        <end position="546"/>
    </location>
</feature>
<reference evidence="9" key="1">
    <citation type="journal article" date="2020" name="Stud. Mycol.">
        <title>101 Dothideomycetes genomes: a test case for predicting lifestyles and emergence of pathogens.</title>
        <authorList>
            <person name="Haridas S."/>
            <person name="Albert R."/>
            <person name="Binder M."/>
            <person name="Bloem J."/>
            <person name="Labutti K."/>
            <person name="Salamov A."/>
            <person name="Andreopoulos B."/>
            <person name="Baker S."/>
            <person name="Barry K."/>
            <person name="Bills G."/>
            <person name="Bluhm B."/>
            <person name="Cannon C."/>
            <person name="Castanera R."/>
            <person name="Culley D."/>
            <person name="Daum C."/>
            <person name="Ezra D."/>
            <person name="Gonzalez J."/>
            <person name="Henrissat B."/>
            <person name="Kuo A."/>
            <person name="Liang C."/>
            <person name="Lipzen A."/>
            <person name="Lutzoni F."/>
            <person name="Magnuson J."/>
            <person name="Mondo S."/>
            <person name="Nolan M."/>
            <person name="Ohm R."/>
            <person name="Pangilinan J."/>
            <person name="Park H.-J."/>
            <person name="Ramirez L."/>
            <person name="Alfaro M."/>
            <person name="Sun H."/>
            <person name="Tritt A."/>
            <person name="Yoshinaga Y."/>
            <person name="Zwiers L.-H."/>
            <person name="Turgeon B."/>
            <person name="Goodwin S."/>
            <person name="Spatafora J."/>
            <person name="Crous P."/>
            <person name="Grigoriev I."/>
        </authorList>
    </citation>
    <scope>NUCLEOTIDE SEQUENCE</scope>
    <source>
        <strain evidence="9">ATCC 74209</strain>
    </source>
</reference>
<feature type="transmembrane region" description="Helical" evidence="7">
    <location>
        <begin position="152"/>
        <end position="173"/>
    </location>
</feature>
<comment type="caution">
    <text evidence="9">The sequence shown here is derived from an EMBL/GenBank/DDBJ whole genome shotgun (WGS) entry which is preliminary data.</text>
</comment>
<name>A0A9P4JLN1_9PLEO</name>
<comment type="similarity">
    <text evidence="2">Belongs to the major facilitator superfamily. TCR/Tet family.</text>
</comment>
<dbReference type="PRINTS" id="PR01036">
    <property type="entry name" value="TCRTETB"/>
</dbReference>
<sequence length="607" mass="64577">MNDGNPRNNPLNPFRSPSPSPSVEEAATAGPSTRSPLTAIPITDIQKTKISRATHLSFAALTTVLFLVALDTVLLPTALPTISHSFHLPTSLYAWTGSAYLLANAAFVPFWGKLMSVFGRKGILMFAIAVFLVGSIVCSVSTYAGMLVAGRTVQGLGGGGVVVGVHICIADMFALRDRSFYLGIVGAVWAVASALGPVLGGIFAQKLNWRWCFYINLPFVTLAAAILFFTLHIPTPRSCFRTALKNLDWTGSSTIILATTLLLLGLQLGGQPSYPWSSAAVLCCLVFGLFFYVLFALSQWKFSPSPIMPLRIFADTSNLSALGVCACDALVFNSVAYFLPLYFQIILSSSPSSTGVLMLSLAIPLAVVSLGAGWVMNRTGHYLLILRAGLALMTVGVGLFVAFPASKNWAIMILFPVVVGIGFGPNFHAPLIALQTRVKDGDIPAGTAAFSFIRCVAGAVGVVLGQVVFQAGMRSHGADFMNVGVGKGFADALAGGDAIALAEDVRTLPKTGERFVVGIMNAAMRNVWIMYTVVSAVGLLISFGIIRERLTREMPDCEAGKGVERSDTLETDVELAMVSTKDKEAMGMTTRDAECELSKSLGTKEEK</sequence>
<evidence type="ECO:0000256" key="2">
    <source>
        <dbReference type="ARBA" id="ARBA00007520"/>
    </source>
</evidence>
<dbReference type="InterPro" id="IPR036259">
    <property type="entry name" value="MFS_trans_sf"/>
</dbReference>
<evidence type="ECO:0000256" key="6">
    <source>
        <dbReference type="SAM" id="MobiDB-lite"/>
    </source>
</evidence>
<organism evidence="9 10">
    <name type="scientific">Delitschia confertaspora ATCC 74209</name>
    <dbReference type="NCBI Taxonomy" id="1513339"/>
    <lineage>
        <taxon>Eukaryota</taxon>
        <taxon>Fungi</taxon>
        <taxon>Dikarya</taxon>
        <taxon>Ascomycota</taxon>
        <taxon>Pezizomycotina</taxon>
        <taxon>Dothideomycetes</taxon>
        <taxon>Pleosporomycetidae</taxon>
        <taxon>Pleosporales</taxon>
        <taxon>Delitschiaceae</taxon>
        <taxon>Delitschia</taxon>
    </lineage>
</organism>
<evidence type="ECO:0000313" key="10">
    <source>
        <dbReference type="Proteomes" id="UP000799536"/>
    </source>
</evidence>
<dbReference type="PANTHER" id="PTHR23501:SF102">
    <property type="entry name" value="DRUG TRANSPORTER, PUTATIVE (AFU_ORTHOLOGUE AFUA_3G08530)-RELATED"/>
    <property type="match status" value="1"/>
</dbReference>
<gene>
    <name evidence="9" type="ORF">GQ43DRAFT_371566</name>
</gene>
<feature type="transmembrane region" description="Helical" evidence="7">
    <location>
        <begin position="355"/>
        <end position="375"/>
    </location>
</feature>
<evidence type="ECO:0000259" key="8">
    <source>
        <dbReference type="PROSITE" id="PS50850"/>
    </source>
</evidence>
<dbReference type="Proteomes" id="UP000799536">
    <property type="component" value="Unassembled WGS sequence"/>
</dbReference>
<feature type="transmembrane region" description="Helical" evidence="7">
    <location>
        <begin position="56"/>
        <end position="79"/>
    </location>
</feature>
<keyword evidence="4 7" id="KW-1133">Transmembrane helix</keyword>
<feature type="domain" description="Major facilitator superfamily (MFS) profile" evidence="8">
    <location>
        <begin position="57"/>
        <end position="550"/>
    </location>
</feature>